<accession>A0ABP4EUC9</accession>
<reference evidence="2" key="1">
    <citation type="journal article" date="2019" name="Int. J. Syst. Evol. Microbiol.">
        <title>The Global Catalogue of Microorganisms (GCM) 10K type strain sequencing project: providing services to taxonomists for standard genome sequencing and annotation.</title>
        <authorList>
            <consortium name="The Broad Institute Genomics Platform"/>
            <consortium name="The Broad Institute Genome Sequencing Center for Infectious Disease"/>
            <person name="Wu L."/>
            <person name="Ma J."/>
        </authorList>
    </citation>
    <scope>NUCLEOTIDE SEQUENCE [LARGE SCALE GENOMIC DNA]</scope>
    <source>
        <strain evidence="2">JCM 13002</strain>
    </source>
</reference>
<evidence type="ECO:0000313" key="2">
    <source>
        <dbReference type="Proteomes" id="UP001499987"/>
    </source>
</evidence>
<protein>
    <submittedName>
        <fullName evidence="1">Uncharacterized protein</fullName>
    </submittedName>
</protein>
<organism evidence="1 2">
    <name type="scientific">Kitasatospora arboriphila</name>
    <dbReference type="NCBI Taxonomy" id="258052"/>
    <lineage>
        <taxon>Bacteria</taxon>
        <taxon>Bacillati</taxon>
        <taxon>Actinomycetota</taxon>
        <taxon>Actinomycetes</taxon>
        <taxon>Kitasatosporales</taxon>
        <taxon>Streptomycetaceae</taxon>
        <taxon>Kitasatospora</taxon>
    </lineage>
</organism>
<dbReference type="EMBL" id="BAAALD010000167">
    <property type="protein sequence ID" value="GAA1127119.1"/>
    <property type="molecule type" value="Genomic_DNA"/>
</dbReference>
<evidence type="ECO:0000313" key="1">
    <source>
        <dbReference type="EMBL" id="GAA1127119.1"/>
    </source>
</evidence>
<dbReference type="RefSeq" id="WP_344628388.1">
    <property type="nucleotide sequence ID" value="NZ_BAAALD010000167.1"/>
</dbReference>
<keyword evidence="2" id="KW-1185">Reference proteome</keyword>
<sequence length="181" mass="19104">MDLSFGLRPEPYDLGPDPDLATWLAELGASRHRVVHLGPDDGRSHGQLCWDVLEPTGLLAVHCRDCRHGHGGPRDPARMDAALKIGIPPGEIVPWTAATLLRDLVYRTGEGGLRPVAEAVARGLVDLLGPGADWRANGYAAYREGATGNVHWAPVSEATFDAAVVGIGNGHAVVVVATGED</sequence>
<comment type="caution">
    <text evidence="1">The sequence shown here is derived from an EMBL/GenBank/DDBJ whole genome shotgun (WGS) entry which is preliminary data.</text>
</comment>
<name>A0ABP4EUC9_9ACTN</name>
<dbReference type="Proteomes" id="UP001499987">
    <property type="component" value="Unassembled WGS sequence"/>
</dbReference>
<gene>
    <name evidence="1" type="ORF">GCM10009663_76490</name>
</gene>
<proteinExistence type="predicted"/>